<proteinExistence type="predicted"/>
<accession>A0A6J7CUP7</accession>
<dbReference type="Gene3D" id="2.50.20.20">
    <property type="match status" value="1"/>
</dbReference>
<name>A0A6J7CUP7_9ZZZZ</name>
<organism evidence="1">
    <name type="scientific">freshwater metagenome</name>
    <dbReference type="NCBI Taxonomy" id="449393"/>
    <lineage>
        <taxon>unclassified sequences</taxon>
        <taxon>metagenomes</taxon>
        <taxon>ecological metagenomes</taxon>
    </lineage>
</organism>
<protein>
    <submittedName>
        <fullName evidence="1">Unannotated protein</fullName>
    </submittedName>
</protein>
<evidence type="ECO:0000313" key="1">
    <source>
        <dbReference type="EMBL" id="CAB4860474.1"/>
    </source>
</evidence>
<reference evidence="1" key="1">
    <citation type="submission" date="2020-05" db="EMBL/GenBank/DDBJ databases">
        <authorList>
            <person name="Chiriac C."/>
            <person name="Salcher M."/>
            <person name="Ghai R."/>
            <person name="Kavagutti S V."/>
        </authorList>
    </citation>
    <scope>NUCLEOTIDE SEQUENCE</scope>
</reference>
<dbReference type="AlphaFoldDB" id="A0A6J7CUP7"/>
<dbReference type="EMBL" id="CAFBLQ010000012">
    <property type="protein sequence ID" value="CAB4860474.1"/>
    <property type="molecule type" value="Genomic_DNA"/>
</dbReference>
<gene>
    <name evidence="1" type="ORF">UFOPK3423_00198</name>
</gene>
<sequence>MLLAAVAAALAGCGGSSSQPSGQDPQKLLEQTFGDAQRPVSSGRLKVDVRVRAAGIDGVPSPLRLTLSGPFQGVSGGGTPRFAFDLRLATADGSATIGVISTGKRGWVRLGQRAYTLSAGQFAQLGGSTAPADAGGGVSLAALGVDPQSWLRATREVGVETLDGVKVVHLRSGVDEAKLLADVARVLKRAGGLGAVAGVGSLSTLDTQAAARALKGVTVDVWTGERDHILRRLRVLARVDTAAQRGGTIVLDLTLAGIGEKQAIGPPANPRPLSELASALSELARSGTPSSNTTPGYEACVTDAGGDVAKTQACSRLLR</sequence>